<feature type="compositionally biased region" description="Low complexity" evidence="1">
    <location>
        <begin position="362"/>
        <end position="402"/>
    </location>
</feature>
<evidence type="ECO:0000256" key="1">
    <source>
        <dbReference type="SAM" id="MobiDB-lite"/>
    </source>
</evidence>
<feature type="region of interest" description="Disordered" evidence="1">
    <location>
        <begin position="328"/>
        <end position="426"/>
    </location>
</feature>
<gene>
    <name evidence="4" type="ORF">EA187_05135</name>
</gene>
<feature type="signal peptide" evidence="2">
    <location>
        <begin position="1"/>
        <end position="23"/>
    </location>
</feature>
<feature type="region of interest" description="Disordered" evidence="1">
    <location>
        <begin position="175"/>
        <end position="204"/>
    </location>
</feature>
<dbReference type="PANTHER" id="PTHR30373:SF2">
    <property type="entry name" value="UPF0603 PROTEIN YGCG"/>
    <property type="match status" value="1"/>
</dbReference>
<evidence type="ECO:0000313" key="4">
    <source>
        <dbReference type="EMBL" id="RVU48813.1"/>
    </source>
</evidence>
<name>A0ABY0CY53_9DELT</name>
<keyword evidence="5" id="KW-1185">Reference proteome</keyword>
<dbReference type="PANTHER" id="PTHR30373">
    <property type="entry name" value="UPF0603 PROTEIN YGCG"/>
    <property type="match status" value="1"/>
</dbReference>
<feature type="chain" id="PRO_5047546669" evidence="2">
    <location>
        <begin position="24"/>
        <end position="426"/>
    </location>
</feature>
<dbReference type="EMBL" id="SADD01000001">
    <property type="protein sequence ID" value="RVU48813.1"/>
    <property type="molecule type" value="Genomic_DNA"/>
</dbReference>
<organism evidence="4 5">
    <name type="scientific">Lujinxingia sediminis</name>
    <dbReference type="NCBI Taxonomy" id="2480984"/>
    <lineage>
        <taxon>Bacteria</taxon>
        <taxon>Deltaproteobacteria</taxon>
        <taxon>Bradymonadales</taxon>
        <taxon>Lujinxingiaceae</taxon>
        <taxon>Lujinxingia</taxon>
    </lineage>
</organism>
<dbReference type="Pfam" id="PF04536">
    <property type="entry name" value="TPM_phosphatase"/>
    <property type="match status" value="1"/>
</dbReference>
<reference evidence="4 5" key="1">
    <citation type="submission" date="2019-01" db="EMBL/GenBank/DDBJ databases">
        <title>Lujinxingia litoralis gen. nov., sp. nov. and Lujinxingia sediminis gen. nov., sp. nov., new members in the order Bradymonadales, isolated from coastal sediment.</title>
        <authorList>
            <person name="Li C.-M."/>
        </authorList>
    </citation>
    <scope>NUCLEOTIDE SEQUENCE [LARGE SCALE GENOMIC DNA]</scope>
    <source>
        <strain evidence="4 5">SEH01</strain>
    </source>
</reference>
<accession>A0ABY0CY53</accession>
<sequence length="426" mass="46049">MMRTLSSWLLFAFALIWAAPAHATTILDVPNPRDSGAWVTDLADVLSDADEETINVAIDAIEEETGVEIALVTVDQVTAPSTKDFTTGLFNLWGVGKSDANNGLLIVLVMGERRLEMETGYGLESVLTDGWLATMQAEKMVPHFKQENFGPGLVSGVNAVIERLRAYAEELPQTAGEARPKSTLVRLADSNSDGATRSEEDPPTSGAWCCCGILVLLLVWSIGRRKRATRCPHCETRLVPMPDSKVETILTNAQRLERAIGSRRFTFLECPGCQHSKVIYQDLRNFNTCPQCDRRTLEIRVETLVTATTSSPGRRRLFENCLNCNHKSHHDETTPRVPKTTSSTSRTVIIRDDDDDDDDRGGFFSSSSSSSSSSWSDSNSSSSDSSSWSAGNSSSSGSSSGSSRRKKSSGSFGGGKSGGGGAGSSW</sequence>
<dbReference type="Gene3D" id="3.10.310.50">
    <property type="match status" value="1"/>
</dbReference>
<keyword evidence="2" id="KW-0732">Signal</keyword>
<feature type="domain" description="TPM" evidence="3">
    <location>
        <begin position="39"/>
        <end position="162"/>
    </location>
</feature>
<evidence type="ECO:0000313" key="5">
    <source>
        <dbReference type="Proteomes" id="UP000282926"/>
    </source>
</evidence>
<protein>
    <submittedName>
        <fullName evidence="4">TPM domain-containing protein</fullName>
    </submittedName>
</protein>
<evidence type="ECO:0000256" key="2">
    <source>
        <dbReference type="SAM" id="SignalP"/>
    </source>
</evidence>
<comment type="caution">
    <text evidence="4">The sequence shown here is derived from an EMBL/GenBank/DDBJ whole genome shotgun (WGS) entry which is preliminary data.</text>
</comment>
<dbReference type="Proteomes" id="UP000282926">
    <property type="component" value="Unassembled WGS sequence"/>
</dbReference>
<dbReference type="InterPro" id="IPR007621">
    <property type="entry name" value="TPM_dom"/>
</dbReference>
<evidence type="ECO:0000259" key="3">
    <source>
        <dbReference type="Pfam" id="PF04536"/>
    </source>
</evidence>
<feature type="compositionally biased region" description="Gly residues" evidence="1">
    <location>
        <begin position="411"/>
        <end position="426"/>
    </location>
</feature>
<proteinExistence type="predicted"/>